<dbReference type="GO" id="GO:0008137">
    <property type="term" value="F:NADH dehydrogenase (ubiquinone) activity"/>
    <property type="evidence" value="ECO:0007669"/>
    <property type="project" value="UniProtKB-EC"/>
</dbReference>
<feature type="transmembrane region" description="Helical" evidence="18">
    <location>
        <begin position="147"/>
        <end position="165"/>
    </location>
</feature>
<dbReference type="InterPro" id="IPR001750">
    <property type="entry name" value="ND/Mrp_TM"/>
</dbReference>
<dbReference type="InterPro" id="IPR050175">
    <property type="entry name" value="Complex_I_Subunit_2"/>
</dbReference>
<reference evidence="20" key="1">
    <citation type="submission" date="2018-10" db="EMBL/GenBank/DDBJ databases">
        <authorList>
            <person name="Nie R."/>
            <person name="Andujar C."/>
            <person name="Gomez-Rodriguez C."/>
            <person name="Bai M."/>
            <person name="Xue H."/>
            <person name="Tang M."/>
            <person name="Yang C."/>
            <person name="Slipinski A."/>
            <person name="Konstantinov A.S."/>
            <person name="Yang X."/>
            <person name="Vogler A.P."/>
        </authorList>
    </citation>
    <scope>NUCLEOTIDE SEQUENCE</scope>
    <source>
        <strain evidence="20">N165</strain>
    </source>
</reference>
<dbReference type="RefSeq" id="YP_009655353.1">
    <property type="nucleotide sequence ID" value="NC_042828.1"/>
</dbReference>
<geneLocation type="mitochondrion" evidence="20"/>
<feature type="transmembrane region" description="Helical" evidence="18">
    <location>
        <begin position="7"/>
        <end position="27"/>
    </location>
</feature>
<dbReference type="PRINTS" id="PR01436">
    <property type="entry name" value="NADHDHGNASE2"/>
</dbReference>
<feature type="transmembrane region" description="Helical" evidence="18">
    <location>
        <begin position="195"/>
        <end position="213"/>
    </location>
</feature>
<evidence type="ECO:0000256" key="13">
    <source>
        <dbReference type="ARBA" id="ARBA00023027"/>
    </source>
</evidence>
<evidence type="ECO:0000256" key="2">
    <source>
        <dbReference type="ARBA" id="ARBA00004448"/>
    </source>
</evidence>
<evidence type="ECO:0000256" key="12">
    <source>
        <dbReference type="ARBA" id="ARBA00022989"/>
    </source>
</evidence>
<feature type="transmembrane region" description="Helical" evidence="18">
    <location>
        <begin position="272"/>
        <end position="292"/>
    </location>
</feature>
<evidence type="ECO:0000256" key="9">
    <source>
        <dbReference type="ARBA" id="ARBA00022792"/>
    </source>
</evidence>
<keyword evidence="6" id="KW-0813">Transport</keyword>
<comment type="function">
    <text evidence="18">Core subunit of the mitochondrial membrane respiratory chain NADH dehydrogenase (Complex I) which catalyzes electron transfer from NADH through the respiratory chain, using ubiquinone as an electron acceptor. Essential for the catalytic activity and assembly of complex I.</text>
</comment>
<dbReference type="InterPro" id="IPR003917">
    <property type="entry name" value="NADH_UbQ_OxRdtase_chain2"/>
</dbReference>
<keyword evidence="16 18" id="KW-0472">Membrane</keyword>
<dbReference type="GO" id="GO:0006120">
    <property type="term" value="P:mitochondrial electron transport, NADH to ubiquinone"/>
    <property type="evidence" value="ECO:0007669"/>
    <property type="project" value="InterPro"/>
</dbReference>
<keyword evidence="11 18" id="KW-0249">Electron transport</keyword>
<keyword evidence="12 18" id="KW-1133">Transmembrane helix</keyword>
<name>A0A4P8DP79_9CUCU</name>
<keyword evidence="15 18" id="KW-0496">Mitochondrion</keyword>
<dbReference type="EC" id="7.1.1.2" evidence="4 18"/>
<sequence length="335" mass="38156">MMKYYKIMFTMMIFMGTLITISSYTWLGMWMGLEINLLSMIPLLSKINGPSPSEAALKYFVIQVIASLILLFSIVTLTNLENAHPLFNKTLLILYSAIFLKMAAAPFHNWLPEIIEGMTWPNCILMLTWQKIAPFIILDNFYQMSPLMYIVTISSALTGGIMGINQVSLRKIMAYSSINHIAWMNSSLMSMKPLWIFYFTIYALLTTGLILLLNLNKIFHLKDMISMSPKLKHLNVVISMSFLSSAGIPPFLGFLPKWMIIYHLNQMENYSLSLILVSTTLIPMFFYLRISFSALLLNSKISTPHNAPKPNTLMYSMNFISLSGLGMSTLILNWT</sequence>
<evidence type="ECO:0000256" key="1">
    <source>
        <dbReference type="ARBA" id="ARBA00003257"/>
    </source>
</evidence>
<feature type="transmembrane region" description="Helical" evidence="18">
    <location>
        <begin position="234"/>
        <end position="252"/>
    </location>
</feature>
<dbReference type="Pfam" id="PF00361">
    <property type="entry name" value="Proton_antipo_M"/>
    <property type="match status" value="1"/>
</dbReference>
<evidence type="ECO:0000256" key="7">
    <source>
        <dbReference type="ARBA" id="ARBA00022660"/>
    </source>
</evidence>
<evidence type="ECO:0000259" key="19">
    <source>
        <dbReference type="Pfam" id="PF00361"/>
    </source>
</evidence>
<dbReference type="CTD" id="4536"/>
<evidence type="ECO:0000256" key="10">
    <source>
        <dbReference type="ARBA" id="ARBA00022967"/>
    </source>
</evidence>
<evidence type="ECO:0000256" key="14">
    <source>
        <dbReference type="ARBA" id="ARBA00023075"/>
    </source>
</evidence>
<evidence type="ECO:0000256" key="11">
    <source>
        <dbReference type="ARBA" id="ARBA00022982"/>
    </source>
</evidence>
<evidence type="ECO:0000256" key="5">
    <source>
        <dbReference type="ARBA" id="ARBA00021008"/>
    </source>
</evidence>
<keyword evidence="14 18" id="KW-0830">Ubiquinone</keyword>
<keyword evidence="9 18" id="KW-0999">Mitochondrion inner membrane</keyword>
<evidence type="ECO:0000313" key="20">
    <source>
        <dbReference type="EMBL" id="QCL18070.1"/>
    </source>
</evidence>
<feature type="transmembrane region" description="Helical" evidence="18">
    <location>
        <begin position="313"/>
        <end position="334"/>
    </location>
</feature>
<comment type="catalytic activity">
    <reaction evidence="17 18">
        <text>a ubiquinone + NADH + 5 H(+)(in) = a ubiquinol + NAD(+) + 4 H(+)(out)</text>
        <dbReference type="Rhea" id="RHEA:29091"/>
        <dbReference type="Rhea" id="RHEA-COMP:9565"/>
        <dbReference type="Rhea" id="RHEA-COMP:9566"/>
        <dbReference type="ChEBI" id="CHEBI:15378"/>
        <dbReference type="ChEBI" id="CHEBI:16389"/>
        <dbReference type="ChEBI" id="CHEBI:17976"/>
        <dbReference type="ChEBI" id="CHEBI:57540"/>
        <dbReference type="ChEBI" id="CHEBI:57945"/>
        <dbReference type="EC" id="7.1.1.2"/>
    </reaction>
</comment>
<feature type="transmembrane region" description="Helical" evidence="18">
    <location>
        <begin position="92"/>
        <end position="111"/>
    </location>
</feature>
<organism evidence="20">
    <name type="scientific">Oomorphoides metallicus</name>
    <dbReference type="NCBI Taxonomy" id="2576292"/>
    <lineage>
        <taxon>Eukaryota</taxon>
        <taxon>Metazoa</taxon>
        <taxon>Ecdysozoa</taxon>
        <taxon>Arthropoda</taxon>
        <taxon>Hexapoda</taxon>
        <taxon>Insecta</taxon>
        <taxon>Pterygota</taxon>
        <taxon>Neoptera</taxon>
        <taxon>Endopterygota</taxon>
        <taxon>Coleoptera</taxon>
        <taxon>Polyphaga</taxon>
        <taxon>Cucujiformia</taxon>
        <taxon>Chrysomeloidea</taxon>
        <taxon>Chrysomelidae</taxon>
        <taxon>Lamprosomatinae</taxon>
        <taxon>Oomorphoides</taxon>
    </lineage>
</organism>
<evidence type="ECO:0000256" key="18">
    <source>
        <dbReference type="RuleBase" id="RU003403"/>
    </source>
</evidence>
<proteinExistence type="inferred from homology"/>
<dbReference type="GeneID" id="40502433"/>
<comment type="function">
    <text evidence="1">Core subunit of the mitochondrial membrane respiratory chain NADH dehydrogenase (Complex I) that is believed to belong to the minimal assembly required for catalysis. Complex I functions in the transfer of electrons from NADH to the respiratory chain. The immediate electron acceptor for the enzyme is believed to be ubiquinone.</text>
</comment>
<evidence type="ECO:0000256" key="6">
    <source>
        <dbReference type="ARBA" id="ARBA00022448"/>
    </source>
</evidence>
<keyword evidence="13 18" id="KW-0520">NAD</keyword>
<dbReference type="EMBL" id="MK085754">
    <property type="protein sequence ID" value="QCL18070.1"/>
    <property type="molecule type" value="Genomic_DNA"/>
</dbReference>
<evidence type="ECO:0000256" key="17">
    <source>
        <dbReference type="ARBA" id="ARBA00049551"/>
    </source>
</evidence>
<comment type="subcellular location">
    <subcellularLocation>
        <location evidence="2 18">Mitochondrion inner membrane</location>
        <topology evidence="2 18">Multi-pass membrane protein</topology>
    </subcellularLocation>
</comment>
<gene>
    <name evidence="20" type="primary">ND2</name>
</gene>
<dbReference type="PANTHER" id="PTHR46552">
    <property type="entry name" value="NADH-UBIQUINONE OXIDOREDUCTASE CHAIN 2"/>
    <property type="match status" value="1"/>
</dbReference>
<comment type="similarity">
    <text evidence="3 18">Belongs to the complex I subunit 2 family.</text>
</comment>
<keyword evidence="7 18" id="KW-0679">Respiratory chain</keyword>
<evidence type="ECO:0000256" key="16">
    <source>
        <dbReference type="ARBA" id="ARBA00023136"/>
    </source>
</evidence>
<feature type="transmembrane region" description="Helical" evidence="18">
    <location>
        <begin position="60"/>
        <end position="80"/>
    </location>
</feature>
<evidence type="ECO:0000256" key="8">
    <source>
        <dbReference type="ARBA" id="ARBA00022692"/>
    </source>
</evidence>
<accession>A0A4P8DP79</accession>
<feature type="domain" description="NADH:quinone oxidoreductase/Mrp antiporter transmembrane" evidence="19">
    <location>
        <begin position="23"/>
        <end position="282"/>
    </location>
</feature>
<evidence type="ECO:0000256" key="4">
    <source>
        <dbReference type="ARBA" id="ARBA00012944"/>
    </source>
</evidence>
<keyword evidence="10 18" id="KW-1278">Translocase</keyword>
<dbReference type="PANTHER" id="PTHR46552:SF1">
    <property type="entry name" value="NADH-UBIQUINONE OXIDOREDUCTASE CHAIN 2"/>
    <property type="match status" value="1"/>
</dbReference>
<keyword evidence="8 18" id="KW-0812">Transmembrane</keyword>
<dbReference type="GO" id="GO:0005743">
    <property type="term" value="C:mitochondrial inner membrane"/>
    <property type="evidence" value="ECO:0007669"/>
    <property type="project" value="UniProtKB-SubCell"/>
</dbReference>
<protein>
    <recommendedName>
        <fullName evidence="5 18">NADH-ubiquinone oxidoreductase chain 2</fullName>
        <ecNumber evidence="4 18">7.1.1.2</ecNumber>
    </recommendedName>
</protein>
<evidence type="ECO:0000256" key="3">
    <source>
        <dbReference type="ARBA" id="ARBA00007012"/>
    </source>
</evidence>
<evidence type="ECO:0000256" key="15">
    <source>
        <dbReference type="ARBA" id="ARBA00023128"/>
    </source>
</evidence>
<reference evidence="20" key="2">
    <citation type="submission" date="2019-05" db="EMBL/GenBank/DDBJ databases">
        <title>The phylogenetic inferences and evolution of leaf beetles (Chrysomelidae) based on mitochondrial genomes.</title>
        <authorList>
            <person name="Nie R.E."/>
        </authorList>
    </citation>
    <scope>NUCLEOTIDE SEQUENCE</scope>
    <source>
        <strain evidence="20">N165</strain>
    </source>
</reference>
<dbReference type="AlphaFoldDB" id="A0A4P8DP79"/>